<sequence>MSKVTRRCFVLVDWWGQVRSEFHRAAIAAPGHRSEVALRNVESLVEKHLILEREQPGRWEICFRLYAGWMRGGAATQVLKDFDGLSDGYAKRRRTGFTLRTAIFLPSSIGLHRGDSLLADDAGRRKDRKTRVHFPFTSRSECGCPLCNHLKHIAPDGFKCDRTIEKQVDTSIVADAITLCISQEKPKVIVISNDDDILPGIVAGDALGGDIALMNTVQKRHTHASQLSDLIFGPEELCA</sequence>
<dbReference type="RefSeq" id="WP_145693608.1">
    <property type="nucleotide sequence ID" value="NZ_QBKP01000009.1"/>
</dbReference>
<evidence type="ECO:0000313" key="1">
    <source>
        <dbReference type="EMBL" id="PTX48498.1"/>
    </source>
</evidence>
<gene>
    <name evidence="1" type="ORF">C8N34_1091</name>
</gene>
<accession>A0A2T6AXH0</accession>
<evidence type="ECO:0008006" key="3">
    <source>
        <dbReference type="Google" id="ProtNLM"/>
    </source>
</evidence>
<comment type="caution">
    <text evidence="1">The sequence shown here is derived from an EMBL/GenBank/DDBJ whole genome shotgun (WGS) entry which is preliminary data.</text>
</comment>
<dbReference type="OrthoDB" id="9151096at2"/>
<organism evidence="1 2">
    <name type="scientific">Gemmobacter caeni</name>
    <dbReference type="NCBI Taxonomy" id="589035"/>
    <lineage>
        <taxon>Bacteria</taxon>
        <taxon>Pseudomonadati</taxon>
        <taxon>Pseudomonadota</taxon>
        <taxon>Alphaproteobacteria</taxon>
        <taxon>Rhodobacterales</taxon>
        <taxon>Paracoccaceae</taxon>
        <taxon>Gemmobacter</taxon>
    </lineage>
</organism>
<protein>
    <recommendedName>
        <fullName evidence="3">NYN domain-containing protein</fullName>
    </recommendedName>
</protein>
<name>A0A2T6AXH0_9RHOB</name>
<keyword evidence="2" id="KW-1185">Reference proteome</keyword>
<dbReference type="AlphaFoldDB" id="A0A2T6AXH0"/>
<dbReference type="Proteomes" id="UP000244224">
    <property type="component" value="Unassembled WGS sequence"/>
</dbReference>
<evidence type="ECO:0000313" key="2">
    <source>
        <dbReference type="Proteomes" id="UP000244224"/>
    </source>
</evidence>
<dbReference type="EMBL" id="QBKP01000009">
    <property type="protein sequence ID" value="PTX48498.1"/>
    <property type="molecule type" value="Genomic_DNA"/>
</dbReference>
<proteinExistence type="predicted"/>
<reference evidence="1 2" key="1">
    <citation type="submission" date="2018-04" db="EMBL/GenBank/DDBJ databases">
        <title>Genomic Encyclopedia of Archaeal and Bacterial Type Strains, Phase II (KMG-II): from individual species to whole genera.</title>
        <authorList>
            <person name="Goeker M."/>
        </authorList>
    </citation>
    <scope>NUCLEOTIDE SEQUENCE [LARGE SCALE GENOMIC DNA]</scope>
    <source>
        <strain evidence="1 2">DSM 21823</strain>
    </source>
</reference>